<accession>A0A7E4ZZN9</accession>
<dbReference type="Proteomes" id="UP000492821">
    <property type="component" value="Unassembled WGS sequence"/>
</dbReference>
<dbReference type="WBParaSite" id="Pan_g503.t1">
    <property type="protein sequence ID" value="Pan_g503.t1"/>
    <property type="gene ID" value="Pan_g503"/>
</dbReference>
<dbReference type="PANTHER" id="PTHR10730:SF53">
    <property type="entry name" value="GLYCOSYLTRANSFERASE 25 FAMILY MEMBER"/>
    <property type="match status" value="1"/>
</dbReference>
<reference evidence="6" key="2">
    <citation type="submission" date="2020-10" db="UniProtKB">
        <authorList>
            <consortium name="WormBaseParasite"/>
        </authorList>
    </citation>
    <scope>IDENTIFICATION</scope>
</reference>
<reference evidence="5" key="1">
    <citation type="journal article" date="2013" name="Genetics">
        <title>The draft genome and transcriptome of Panagrellus redivivus are shaped by the harsh demands of a free-living lifestyle.</title>
        <authorList>
            <person name="Srinivasan J."/>
            <person name="Dillman A.R."/>
            <person name="Macchietto M.G."/>
            <person name="Heikkinen L."/>
            <person name="Lakso M."/>
            <person name="Fracchia K.M."/>
            <person name="Antoshechkin I."/>
            <person name="Mortazavi A."/>
            <person name="Wong G."/>
            <person name="Sternberg P.W."/>
        </authorList>
    </citation>
    <scope>NUCLEOTIDE SEQUENCE [LARGE SCALE GENOMIC DNA]</scope>
    <source>
        <strain evidence="5">MT8872</strain>
    </source>
</reference>
<dbReference type="PROSITE" id="PS51034">
    <property type="entry name" value="ZP_2"/>
    <property type="match status" value="1"/>
</dbReference>
<feature type="domain" description="ZP" evidence="4">
    <location>
        <begin position="1"/>
        <end position="204"/>
    </location>
</feature>
<protein>
    <submittedName>
        <fullName evidence="6">ZP domain-containing protein</fullName>
    </submittedName>
</protein>
<evidence type="ECO:0000313" key="6">
    <source>
        <dbReference type="WBParaSite" id="Pan_g503.t1"/>
    </source>
</evidence>
<name>A0A7E4ZZN9_PANRE</name>
<sequence length="923" mass="104811">MSESISTYDWRSKVGPTLSPCGGSTSLPFADDPGYDASLDKVISSRLSDQFSELIKSKVSVTVDELDITYVSNNATYPNPEPQCKLTLHRNLCTHVVIGVNETINWNTRICFKWTCTNAPHYAMRVENCWTGSVHNPVYLIDEHGCSLEQTMVRTPNYETHLLQGYSVGWLSVRLVGVQRLKLSCSIRMCHICDKKCKSITPPQNCEDDTENMNAGNIWNNTRRIDNICNPPTLPPITYTRKPKSQRSKAAASVDYAESGLLVDPRRSRFLAPTGHRPRGSSNSVVRAVRSQLVQGTKSFSWHSTAQCVDPSAHFAPPSRWRFGLNLFAFDADKQRGVYFEVTLSSPSHPDSRCSSMLCGVKLLLAVAVILTGSASVTALFPGAQPDEGDYRHLYPLVCLSVHIEDHAHSLPYSMGLIENLRYPKDRLHFTFVAEENVEETTLSLAKTWTNQMTKIYRTATVLEDRVNWREVSLQWARAKSCDYALISSADDFLMSNTIKKLIDLKFVAVSPLLNGPFNGFSNVHGLLDKFYYERTKVGSQQAYYINTPVFIHLKAIDSTYLTFDSNNLRDYAGSEDPIQIFAHSAYSMQIPLFIDNREFYGYLLSSKHYSINHHKKLLGYFLANLVSDSGPMPFPHSTALEPWYPEATTLSFDQIYVVNLKRRPERLQKMDLIMRLLGIEYRVFEAVDGLKLTDEQIASLRFLPGYEDPYYKRPMKAGEIGCFLSHYGVWQDVVRNGYDRVVVFEDDVRFSENSTIQLRKVVEDIMKTRLDWDLIYLGRKKMTPHGDEFYIPGHRYLSTLAYSYWTLGYALSNSGARKLIAAKPLEKLLALDEFLPIMYGQHPNNQWASYFEPRDVKGFATYPVIVTPERYTNDEGYISDTEASSIVNLGNLARENKSQFITNEADVQSKLRATSTMTKTEL</sequence>
<evidence type="ECO:0000256" key="2">
    <source>
        <dbReference type="ARBA" id="ARBA00022676"/>
    </source>
</evidence>
<dbReference type="AlphaFoldDB" id="A0A7E4ZZN9"/>
<dbReference type="InterPro" id="IPR001507">
    <property type="entry name" value="ZP_dom"/>
</dbReference>
<dbReference type="InterPro" id="IPR050757">
    <property type="entry name" value="Collagen_mod_GT25"/>
</dbReference>
<keyword evidence="5" id="KW-1185">Reference proteome</keyword>
<evidence type="ECO:0000256" key="3">
    <source>
        <dbReference type="ARBA" id="ARBA00022679"/>
    </source>
</evidence>
<dbReference type="CDD" id="cd06532">
    <property type="entry name" value="Glyco_transf_25"/>
    <property type="match status" value="1"/>
</dbReference>
<dbReference type="Pfam" id="PF01755">
    <property type="entry name" value="Glyco_transf_25"/>
    <property type="match status" value="1"/>
</dbReference>
<proteinExistence type="inferred from homology"/>
<evidence type="ECO:0000256" key="1">
    <source>
        <dbReference type="ARBA" id="ARBA00006721"/>
    </source>
</evidence>
<organism evidence="5 6">
    <name type="scientific">Panagrellus redivivus</name>
    <name type="common">Microworm</name>
    <dbReference type="NCBI Taxonomy" id="6233"/>
    <lineage>
        <taxon>Eukaryota</taxon>
        <taxon>Metazoa</taxon>
        <taxon>Ecdysozoa</taxon>
        <taxon>Nematoda</taxon>
        <taxon>Chromadorea</taxon>
        <taxon>Rhabditida</taxon>
        <taxon>Tylenchina</taxon>
        <taxon>Panagrolaimomorpha</taxon>
        <taxon>Panagrolaimoidea</taxon>
        <taxon>Panagrolaimidae</taxon>
        <taxon>Panagrellus</taxon>
    </lineage>
</organism>
<evidence type="ECO:0000259" key="4">
    <source>
        <dbReference type="PROSITE" id="PS51034"/>
    </source>
</evidence>
<dbReference type="PANTHER" id="PTHR10730">
    <property type="entry name" value="PROCOLLAGEN-LYSINE,2-OXOGLUTARATE 5-DIOXYGENASE/GLYCOSYLTRANSFERASE 25 FAMILY MEMBER"/>
    <property type="match status" value="1"/>
</dbReference>
<dbReference type="InterPro" id="IPR002654">
    <property type="entry name" value="Glyco_trans_25"/>
</dbReference>
<dbReference type="GO" id="GO:0050211">
    <property type="term" value="F:procollagen galactosyltransferase activity"/>
    <property type="evidence" value="ECO:0007669"/>
    <property type="project" value="TreeGrafter"/>
</dbReference>
<comment type="similarity">
    <text evidence="1">Belongs to the glycosyltransferase 25 family.</text>
</comment>
<evidence type="ECO:0000313" key="5">
    <source>
        <dbReference type="Proteomes" id="UP000492821"/>
    </source>
</evidence>
<keyword evidence="3" id="KW-0808">Transferase</keyword>
<keyword evidence="2" id="KW-0328">Glycosyltransferase</keyword>